<sequence>MSGQGKAGYLGCTDMHTTRDQDLAEAYTKVLTTFDLSRFRPVDTGLAGIFLPSAPVGPVKLMIVGQETRGWLGSFAKVYDTPLQEYVAASMARHRDLLAGPPRGSRFAQFHREAQRKLRTVEGSVAWHNLFSISFKERSPIASKAMGLIAEVSKQLLVKQIQLLQPRAILFVTGAGYDRYLKACFDGRIQDSCVVEPRRLWRFRMGDTLCLRTTHPRFATGNPHRVQALQEVADELACPRSPASNAHSPQGCVSRTMSALL</sequence>
<protein>
    <recommendedName>
        <fullName evidence="3">Uracil-DNA glycosylase-like domain-containing protein</fullName>
    </recommendedName>
</protein>
<dbReference type="Proteomes" id="UP000025238">
    <property type="component" value="Chromosome"/>
</dbReference>
<organism evidence="1 2">
    <name type="scientific">Stutzerimonas stutzeri</name>
    <name type="common">Pseudomonas stutzeri</name>
    <dbReference type="NCBI Taxonomy" id="316"/>
    <lineage>
        <taxon>Bacteria</taxon>
        <taxon>Pseudomonadati</taxon>
        <taxon>Pseudomonadota</taxon>
        <taxon>Gammaproteobacteria</taxon>
        <taxon>Pseudomonadales</taxon>
        <taxon>Pseudomonadaceae</taxon>
        <taxon>Stutzerimonas</taxon>
    </lineage>
</organism>
<dbReference type="PATRIC" id="fig|316.97.peg.1993"/>
<proteinExistence type="predicted"/>
<name>A0A023WY13_STUST</name>
<evidence type="ECO:0000313" key="1">
    <source>
        <dbReference type="EMBL" id="AHY45097.1"/>
    </source>
</evidence>
<dbReference type="KEGG" id="pstu:UIB01_09950"/>
<evidence type="ECO:0008006" key="3">
    <source>
        <dbReference type="Google" id="ProtNLM"/>
    </source>
</evidence>
<dbReference type="EMBL" id="CP007509">
    <property type="protein sequence ID" value="AHY45097.1"/>
    <property type="molecule type" value="Genomic_DNA"/>
</dbReference>
<evidence type="ECO:0000313" key="2">
    <source>
        <dbReference type="Proteomes" id="UP000025238"/>
    </source>
</evidence>
<accession>A0A023WY13</accession>
<reference evidence="1 2" key="1">
    <citation type="submission" date="2014-03" db="EMBL/GenBank/DDBJ databases">
        <title>Complete genome sequence of Pseudomonas stutzeri 19SMN4.</title>
        <authorList>
            <person name="Brunet-Galmes I."/>
            <person name="Nogales B."/>
            <person name="Busquets A."/>
            <person name="Pena A."/>
            <person name="Gomila M."/>
            <person name="Garcia-Valdes E."/>
            <person name="Lalucat J."/>
            <person name="Bennasar A."/>
            <person name="Bosch R."/>
        </authorList>
    </citation>
    <scope>NUCLEOTIDE SEQUENCE [LARGE SCALE GENOMIC DNA]</scope>
    <source>
        <strain evidence="1 2">19SMN4</strain>
    </source>
</reference>
<dbReference type="AlphaFoldDB" id="A0A023WY13"/>
<gene>
    <name evidence="1" type="ORF">UIB01_09950</name>
</gene>